<dbReference type="SFLD" id="SFLDG01140">
    <property type="entry name" value="C2.B:_Phosphomannomutase_and_P"/>
    <property type="match status" value="1"/>
</dbReference>
<dbReference type="SFLD" id="SFLDS00003">
    <property type="entry name" value="Haloacid_Dehalogenase"/>
    <property type="match status" value="1"/>
</dbReference>
<dbReference type="SUPFAM" id="SSF56784">
    <property type="entry name" value="HAD-like"/>
    <property type="match status" value="1"/>
</dbReference>
<dbReference type="InterPro" id="IPR023214">
    <property type="entry name" value="HAD_sf"/>
</dbReference>
<dbReference type="GO" id="GO:0016787">
    <property type="term" value="F:hydrolase activity"/>
    <property type="evidence" value="ECO:0007669"/>
    <property type="project" value="UniProtKB-KW"/>
</dbReference>
<dbReference type="InterPro" id="IPR036412">
    <property type="entry name" value="HAD-like_sf"/>
</dbReference>
<keyword evidence="2" id="KW-1185">Reference proteome</keyword>
<dbReference type="Proteomes" id="UP001228376">
    <property type="component" value="Unassembled WGS sequence"/>
</dbReference>
<dbReference type="NCBIfam" id="TIGR01484">
    <property type="entry name" value="HAD-SF-IIB"/>
    <property type="match status" value="1"/>
</dbReference>
<dbReference type="PROSITE" id="PS01228">
    <property type="entry name" value="COF_1"/>
    <property type="match status" value="1"/>
</dbReference>
<evidence type="ECO:0000313" key="1">
    <source>
        <dbReference type="EMBL" id="MDY0405061.1"/>
    </source>
</evidence>
<dbReference type="RefSeq" id="WP_306067785.1">
    <property type="nucleotide sequence ID" value="NZ_JAROCA020000001.1"/>
</dbReference>
<sequence length="248" mass="27449">MAEIKLIALDMDGTLLNSENRISEQNKRTIKQAMEQNVHVVLSTGRWLGTCYPYAEELRLQSYLITSNGGQIFTMEKELVEEHLLETESLEKMYRIGEAAGADMWLVSTKGIYRDGLPVNFKEQKWLKFGCVSDDLVKMDHVVEEVSKIGNLELTNSMPNNLEVNPIGVNKANALRTICKKLGITMENVLAAGDSLNDIKMIEQAGVGVAMGNAQNAVKKVADYVTADHNDDGVAKAIERFVLQAAES</sequence>
<reference evidence="1 2" key="1">
    <citation type="submission" date="2023-10" db="EMBL/GenBank/DDBJ databases">
        <title>179-bfca-hs.</title>
        <authorList>
            <person name="Miliotis G."/>
            <person name="Sengupta P."/>
            <person name="Hameed A."/>
            <person name="Chuvochina M."/>
            <person name="Mcdonagh F."/>
            <person name="Simpson A.C."/>
            <person name="Singh N.K."/>
            <person name="Rekha P.D."/>
            <person name="Raman K."/>
            <person name="Hugenholtz P."/>
            <person name="Venkateswaran K."/>
        </authorList>
    </citation>
    <scope>NUCLEOTIDE SEQUENCE [LARGE SCALE GENOMIC DNA]</scope>
    <source>
        <strain evidence="1 2">179-BFC-A-HS</strain>
    </source>
</reference>
<dbReference type="EC" id="3.1.3.-" evidence="1"/>
<accession>A0ABU5CFJ5</accession>
<comment type="caution">
    <text evidence="1">The sequence shown here is derived from an EMBL/GenBank/DDBJ whole genome shotgun (WGS) entry which is preliminary data.</text>
</comment>
<gene>
    <name evidence="1" type="ORF">P5G51_006305</name>
</gene>
<dbReference type="EMBL" id="JAROCA020000001">
    <property type="protein sequence ID" value="MDY0405061.1"/>
    <property type="molecule type" value="Genomic_DNA"/>
</dbReference>
<dbReference type="InterPro" id="IPR006379">
    <property type="entry name" value="HAD-SF_hydro_IIB"/>
</dbReference>
<protein>
    <submittedName>
        <fullName evidence="1">Cof-type HAD-IIB family hydrolase</fullName>
        <ecNumber evidence="1">3.1.3.-</ecNumber>
    </submittedName>
</protein>
<dbReference type="PANTHER" id="PTHR10000:SF55">
    <property type="entry name" value="5-AMINO-6-(5-PHOSPHO-D-RIBITYLAMINO)URACIL PHOSPHATASE YCSE"/>
    <property type="match status" value="1"/>
</dbReference>
<dbReference type="Pfam" id="PF08282">
    <property type="entry name" value="Hydrolase_3"/>
    <property type="match status" value="2"/>
</dbReference>
<name>A0ABU5CFJ5_9BACI</name>
<keyword evidence="1" id="KW-0378">Hydrolase</keyword>
<proteinExistence type="predicted"/>
<evidence type="ECO:0000313" key="2">
    <source>
        <dbReference type="Proteomes" id="UP001228376"/>
    </source>
</evidence>
<dbReference type="CDD" id="cd07516">
    <property type="entry name" value="HAD_Pase"/>
    <property type="match status" value="1"/>
</dbReference>
<dbReference type="Gene3D" id="3.40.50.1000">
    <property type="entry name" value="HAD superfamily/HAD-like"/>
    <property type="match status" value="1"/>
</dbReference>
<dbReference type="Gene3D" id="3.30.1240.10">
    <property type="match status" value="1"/>
</dbReference>
<dbReference type="PANTHER" id="PTHR10000">
    <property type="entry name" value="PHOSPHOSERINE PHOSPHATASE"/>
    <property type="match status" value="1"/>
</dbReference>
<organism evidence="1 2">
    <name type="scientific">Tigheibacillus jepli</name>
    <dbReference type="NCBI Taxonomy" id="3035914"/>
    <lineage>
        <taxon>Bacteria</taxon>
        <taxon>Bacillati</taxon>
        <taxon>Bacillota</taxon>
        <taxon>Bacilli</taxon>
        <taxon>Bacillales</taxon>
        <taxon>Bacillaceae</taxon>
        <taxon>Tigheibacillus</taxon>
    </lineage>
</organism>